<feature type="transmembrane region" description="Helical" evidence="7">
    <location>
        <begin position="238"/>
        <end position="257"/>
    </location>
</feature>
<evidence type="ECO:0000256" key="6">
    <source>
        <dbReference type="SAM" id="MobiDB-lite"/>
    </source>
</evidence>
<dbReference type="InterPro" id="IPR002549">
    <property type="entry name" value="AI-2E-like"/>
</dbReference>
<comment type="caution">
    <text evidence="8">The sequence shown here is derived from an EMBL/GenBank/DDBJ whole genome shotgun (WGS) entry which is preliminary data.</text>
</comment>
<evidence type="ECO:0000256" key="2">
    <source>
        <dbReference type="ARBA" id="ARBA00009773"/>
    </source>
</evidence>
<comment type="similarity">
    <text evidence="2">Belongs to the autoinducer-2 exporter (AI-2E) (TC 2.A.86) family.</text>
</comment>
<feature type="transmembrane region" description="Helical" evidence="7">
    <location>
        <begin position="194"/>
        <end position="218"/>
    </location>
</feature>
<dbReference type="GO" id="GO:0055085">
    <property type="term" value="P:transmembrane transport"/>
    <property type="evidence" value="ECO:0007669"/>
    <property type="project" value="TreeGrafter"/>
</dbReference>
<keyword evidence="5 7" id="KW-0472">Membrane</keyword>
<evidence type="ECO:0000256" key="3">
    <source>
        <dbReference type="ARBA" id="ARBA00022692"/>
    </source>
</evidence>
<dbReference type="RefSeq" id="WP_105218864.1">
    <property type="nucleotide sequence ID" value="NZ_CAWNSU010000022.1"/>
</dbReference>
<comment type="subcellular location">
    <subcellularLocation>
        <location evidence="1">Membrane</location>
        <topology evidence="1">Multi-pass membrane protein</topology>
    </subcellularLocation>
</comment>
<gene>
    <name evidence="8" type="ORF">BWI75_18865</name>
</gene>
<evidence type="ECO:0000256" key="5">
    <source>
        <dbReference type="ARBA" id="ARBA00023136"/>
    </source>
</evidence>
<dbReference type="Pfam" id="PF01594">
    <property type="entry name" value="AI-2E_transport"/>
    <property type="match status" value="1"/>
</dbReference>
<keyword evidence="9" id="KW-1185">Reference proteome</keyword>
<name>A0A6N8G0B5_9CHRO</name>
<evidence type="ECO:0000256" key="1">
    <source>
        <dbReference type="ARBA" id="ARBA00004141"/>
    </source>
</evidence>
<evidence type="ECO:0000313" key="8">
    <source>
        <dbReference type="EMBL" id="MUL38332.1"/>
    </source>
</evidence>
<dbReference type="PANTHER" id="PTHR21716:SF62">
    <property type="entry name" value="TRANSPORT PROTEIN YDBI-RELATED"/>
    <property type="match status" value="1"/>
</dbReference>
<evidence type="ECO:0000256" key="4">
    <source>
        <dbReference type="ARBA" id="ARBA00022989"/>
    </source>
</evidence>
<dbReference type="GO" id="GO:0016020">
    <property type="term" value="C:membrane"/>
    <property type="evidence" value="ECO:0007669"/>
    <property type="project" value="UniProtKB-SubCell"/>
</dbReference>
<keyword evidence="4 7" id="KW-1133">Transmembrane helix</keyword>
<feature type="compositionally biased region" description="Basic and acidic residues" evidence="6">
    <location>
        <begin position="357"/>
        <end position="373"/>
    </location>
</feature>
<dbReference type="PANTHER" id="PTHR21716">
    <property type="entry name" value="TRANSMEMBRANE PROTEIN"/>
    <property type="match status" value="1"/>
</dbReference>
<feature type="region of interest" description="Disordered" evidence="6">
    <location>
        <begin position="344"/>
        <end position="373"/>
    </location>
</feature>
<dbReference type="AlphaFoldDB" id="A0A6N8G0B5"/>
<protein>
    <submittedName>
        <fullName evidence="8">AI-2E family transporter</fullName>
    </submittedName>
</protein>
<feature type="transmembrane region" description="Helical" evidence="7">
    <location>
        <begin position="264"/>
        <end position="286"/>
    </location>
</feature>
<feature type="transmembrane region" description="Helical" evidence="7">
    <location>
        <begin position="25"/>
        <end position="43"/>
    </location>
</feature>
<reference evidence="8 9" key="1">
    <citation type="journal article" date="2019" name="Front. Microbiol.">
        <title>Genomic Features for Desiccation Tolerance and Sugar Biosynthesis in the Extremophile Gloeocapsopsis sp. UTEX B3054.</title>
        <authorList>
            <person name="Urrejola C."/>
            <person name="Alcorta J."/>
            <person name="Salas L."/>
            <person name="Vasquez M."/>
            <person name="Polz M.F."/>
            <person name="Vicuna R."/>
            <person name="Diez B."/>
        </authorList>
    </citation>
    <scope>NUCLEOTIDE SEQUENCE [LARGE SCALE GENOMIC DNA]</scope>
    <source>
        <strain evidence="8 9">1H9</strain>
    </source>
</reference>
<keyword evidence="3 7" id="KW-0812">Transmembrane</keyword>
<dbReference type="EMBL" id="NAPY01000036">
    <property type="protein sequence ID" value="MUL38332.1"/>
    <property type="molecule type" value="Genomic_DNA"/>
</dbReference>
<feature type="transmembrane region" description="Helical" evidence="7">
    <location>
        <begin position="292"/>
        <end position="323"/>
    </location>
</feature>
<evidence type="ECO:0000313" key="9">
    <source>
        <dbReference type="Proteomes" id="UP000441797"/>
    </source>
</evidence>
<sequence>MAFGQWLGLLAFAISLYILWQIRQIVLLVFASVVLATVLNRVVRSIERYRINRGIAIAMTMTVLLALVISFFAVIVPRIVEQLQELVMLIPVISERLRIWYNWLQKIVPVDILDNLNIILSSLAGQLQSLIAQLLGNFWILLNTSLAAILSLLLFLVVTMMLLANPAPYRRLLILMFPAFYRRRVNRILRECEVALIGWIKGTLITMLFVSLLSFTGLSVLRVPLPLVNAALAGFLEFVPNIGPTLSVFPPALLALLDAPWKALAVIGLYVVIQQVESLILVPLIMQQEVALLPVFTILAVIVFAGFFGFLGLFLAIPLLIVIQIWLKEVLIKDVLNKWRTASDANGKSSRSRSVSKRSDHRTVSTVDKTKLN</sequence>
<evidence type="ECO:0000256" key="7">
    <source>
        <dbReference type="SAM" id="Phobius"/>
    </source>
</evidence>
<organism evidence="8 9">
    <name type="scientific">Gloeocapsopsis dulcis AAB1 = 1H9</name>
    <dbReference type="NCBI Taxonomy" id="1433147"/>
    <lineage>
        <taxon>Bacteria</taxon>
        <taxon>Bacillati</taxon>
        <taxon>Cyanobacteriota</taxon>
        <taxon>Cyanophyceae</taxon>
        <taxon>Oscillatoriophycideae</taxon>
        <taxon>Chroococcales</taxon>
        <taxon>Chroococcaceae</taxon>
        <taxon>Gloeocapsopsis</taxon>
        <taxon>Gloeocapsopsis dulcis</taxon>
    </lineage>
</organism>
<feature type="transmembrane region" description="Helical" evidence="7">
    <location>
        <begin position="138"/>
        <end position="164"/>
    </location>
</feature>
<feature type="transmembrane region" description="Helical" evidence="7">
    <location>
        <begin position="55"/>
        <end position="80"/>
    </location>
</feature>
<accession>A0A6N8G0B5</accession>
<dbReference type="Proteomes" id="UP000441797">
    <property type="component" value="Unassembled WGS sequence"/>
</dbReference>
<proteinExistence type="inferred from homology"/>